<dbReference type="EC" id="4.1.2.13" evidence="4 8"/>
<proteinExistence type="inferred from homology"/>
<organism evidence="9 10">
    <name type="scientific">Coccomyxa viridis</name>
    <dbReference type="NCBI Taxonomy" id="1274662"/>
    <lineage>
        <taxon>Eukaryota</taxon>
        <taxon>Viridiplantae</taxon>
        <taxon>Chlorophyta</taxon>
        <taxon>core chlorophytes</taxon>
        <taxon>Trebouxiophyceae</taxon>
        <taxon>Trebouxiophyceae incertae sedis</taxon>
        <taxon>Coccomyxaceae</taxon>
        <taxon>Coccomyxa</taxon>
    </lineage>
</organism>
<comment type="caution">
    <text evidence="9">The sequence shown here is derived from an EMBL/GenBank/DDBJ whole genome shotgun (WGS) entry which is preliminary data.</text>
</comment>
<keyword evidence="5 8" id="KW-0324">Glycolysis</keyword>
<dbReference type="InterPro" id="IPR029768">
    <property type="entry name" value="Aldolase_I_AS"/>
</dbReference>
<protein>
    <recommendedName>
        <fullName evidence="4 8">Fructose-bisphosphate aldolase</fullName>
        <ecNumber evidence="4 8">4.1.2.13</ecNumber>
    </recommendedName>
</protein>
<keyword evidence="7" id="KW-0704">Schiff base</keyword>
<evidence type="ECO:0000256" key="1">
    <source>
        <dbReference type="ARBA" id="ARBA00000441"/>
    </source>
</evidence>
<keyword evidence="10" id="KW-1185">Reference proteome</keyword>
<dbReference type="Pfam" id="PF00274">
    <property type="entry name" value="Glycolytic"/>
    <property type="match status" value="1"/>
</dbReference>
<evidence type="ECO:0000313" key="9">
    <source>
        <dbReference type="EMBL" id="CAL5225684.1"/>
    </source>
</evidence>
<dbReference type="PANTHER" id="PTHR11627">
    <property type="entry name" value="FRUCTOSE-BISPHOSPHATE ALDOLASE"/>
    <property type="match status" value="1"/>
</dbReference>
<dbReference type="InterPro" id="IPR000741">
    <property type="entry name" value="FBA_I"/>
</dbReference>
<dbReference type="Gene3D" id="3.20.20.70">
    <property type="entry name" value="Aldolase class I"/>
    <property type="match status" value="1"/>
</dbReference>
<sequence length="426" mass="46671">MQTASIQGWQGEARQALRDPRPFSVQHAVAFPHLRKAAPGTFKTAARSALLRCRRSMLCRANLAVSVQNPFHDELVATANYISQRGRGILASDESNATTGKRLATVGVDNTETNRRDWREVLYTAPGLGQYISACIMFEETLYQSTADGKPFVDVLKEQGIVPGIKVDTGLQVLPGTDGETTTQGLDNLPARVQEYYKQGARFAKWRAVLKIGSPETPSSMAILENAHGLARYAQICQENGLVPIVEPEVTLGPGDYSIEENAYWSERVYSHVFRLLNEYGILMEGMLLKPNMCLPGLDVPTPPPQEVAKFTVRTMLRSIPPAVPGIHFLSGGMSEEESTLNLQALQDECSNAPWRLTFSYGRALQSATLKTWAGQPEKKQAAQDILVKLAKANSEAQLGQYKGPHPVPGGQRILQQLRLGGSGKT</sequence>
<name>A0ABP1G0M2_9CHLO</name>
<keyword evidence="6 8" id="KW-0456">Lyase</keyword>
<evidence type="ECO:0000313" key="10">
    <source>
        <dbReference type="Proteomes" id="UP001497392"/>
    </source>
</evidence>
<evidence type="ECO:0000256" key="2">
    <source>
        <dbReference type="ARBA" id="ARBA00004714"/>
    </source>
</evidence>
<reference evidence="9 10" key="1">
    <citation type="submission" date="2024-06" db="EMBL/GenBank/DDBJ databases">
        <authorList>
            <person name="Kraege A."/>
            <person name="Thomma B."/>
        </authorList>
    </citation>
    <scope>NUCLEOTIDE SEQUENCE [LARGE SCALE GENOMIC DNA]</scope>
</reference>
<accession>A0ABP1G0M2</accession>
<dbReference type="NCBIfam" id="NF033379">
    <property type="entry name" value="FrucBisAld_I"/>
    <property type="match status" value="1"/>
</dbReference>
<comment type="catalytic activity">
    <reaction evidence="1 8">
        <text>beta-D-fructose 1,6-bisphosphate = D-glyceraldehyde 3-phosphate + dihydroxyacetone phosphate</text>
        <dbReference type="Rhea" id="RHEA:14729"/>
        <dbReference type="ChEBI" id="CHEBI:32966"/>
        <dbReference type="ChEBI" id="CHEBI:57642"/>
        <dbReference type="ChEBI" id="CHEBI:59776"/>
        <dbReference type="EC" id="4.1.2.13"/>
    </reaction>
</comment>
<evidence type="ECO:0000256" key="4">
    <source>
        <dbReference type="ARBA" id="ARBA00013068"/>
    </source>
</evidence>
<dbReference type="InterPro" id="IPR013785">
    <property type="entry name" value="Aldolase_TIM"/>
</dbReference>
<gene>
    <name evidence="9" type="primary">g8548</name>
    <name evidence="9" type="ORF">VP750_LOCUS7343</name>
</gene>
<dbReference type="PROSITE" id="PS00158">
    <property type="entry name" value="ALDOLASE_CLASS_I"/>
    <property type="match status" value="1"/>
</dbReference>
<comment type="similarity">
    <text evidence="3 8">Belongs to the class I fructose-bisphosphate aldolase family.</text>
</comment>
<evidence type="ECO:0000256" key="7">
    <source>
        <dbReference type="ARBA" id="ARBA00023270"/>
    </source>
</evidence>
<evidence type="ECO:0000256" key="5">
    <source>
        <dbReference type="ARBA" id="ARBA00023152"/>
    </source>
</evidence>
<dbReference type="Proteomes" id="UP001497392">
    <property type="component" value="Unassembled WGS sequence"/>
</dbReference>
<evidence type="ECO:0000256" key="6">
    <source>
        <dbReference type="ARBA" id="ARBA00023239"/>
    </source>
</evidence>
<dbReference type="EMBL" id="CAXHTA020000012">
    <property type="protein sequence ID" value="CAL5225684.1"/>
    <property type="molecule type" value="Genomic_DNA"/>
</dbReference>
<comment type="pathway">
    <text evidence="2">Carbohydrate degradation; glycolysis; D-glyceraldehyde 3-phosphate and glycerone phosphate from D-glucose: step 4/4.</text>
</comment>
<dbReference type="CDD" id="cd00948">
    <property type="entry name" value="FBP_aldolase_I_a"/>
    <property type="match status" value="1"/>
</dbReference>
<dbReference type="SUPFAM" id="SSF51569">
    <property type="entry name" value="Aldolase"/>
    <property type="match status" value="1"/>
</dbReference>
<evidence type="ECO:0000256" key="8">
    <source>
        <dbReference type="RuleBase" id="RU003994"/>
    </source>
</evidence>
<evidence type="ECO:0000256" key="3">
    <source>
        <dbReference type="ARBA" id="ARBA00010387"/>
    </source>
</evidence>